<comment type="caution">
    <text evidence="1">The sequence shown here is derived from an EMBL/GenBank/DDBJ whole genome shotgun (WGS) entry which is preliminary data.</text>
</comment>
<protein>
    <recommendedName>
        <fullName evidence="3">STAS/SEC14 domain-containing protein</fullName>
    </recommendedName>
</protein>
<dbReference type="Proteomes" id="UP000559626">
    <property type="component" value="Unassembled WGS sequence"/>
</dbReference>
<evidence type="ECO:0008006" key="3">
    <source>
        <dbReference type="Google" id="ProtNLM"/>
    </source>
</evidence>
<dbReference type="EMBL" id="JABBGH010000002">
    <property type="protein sequence ID" value="NML65698.1"/>
    <property type="molecule type" value="Genomic_DNA"/>
</dbReference>
<accession>A0A7Y0FMC1</accession>
<reference evidence="1 2" key="1">
    <citation type="submission" date="2020-04" db="EMBL/GenBank/DDBJ databases">
        <title>Hymenobacter polaris sp. nov., isolated from Arctic soil.</title>
        <authorList>
            <person name="Dahal R.H."/>
        </authorList>
    </citation>
    <scope>NUCLEOTIDE SEQUENCE [LARGE SCALE GENOMIC DNA]</scope>
    <source>
        <strain evidence="1 2">RP-2-7</strain>
    </source>
</reference>
<dbReference type="AlphaFoldDB" id="A0A7Y0FMC1"/>
<keyword evidence="2" id="KW-1185">Reference proteome</keyword>
<evidence type="ECO:0000313" key="2">
    <source>
        <dbReference type="Proteomes" id="UP000559626"/>
    </source>
</evidence>
<gene>
    <name evidence="1" type="ORF">HHL22_10825</name>
</gene>
<dbReference type="RefSeq" id="WP_169531193.1">
    <property type="nucleotide sequence ID" value="NZ_JABBGH010000002.1"/>
</dbReference>
<organism evidence="1 2">
    <name type="scientific">Hymenobacter polaris</name>
    <dbReference type="NCBI Taxonomy" id="2682546"/>
    <lineage>
        <taxon>Bacteria</taxon>
        <taxon>Pseudomonadati</taxon>
        <taxon>Bacteroidota</taxon>
        <taxon>Cytophagia</taxon>
        <taxon>Cytophagales</taxon>
        <taxon>Hymenobacteraceae</taxon>
        <taxon>Hymenobacter</taxon>
    </lineage>
</organism>
<evidence type="ECO:0000313" key="1">
    <source>
        <dbReference type="EMBL" id="NML65698.1"/>
    </source>
</evidence>
<proteinExistence type="predicted"/>
<name>A0A7Y0FMC1_9BACT</name>
<sequence length="174" mass="19344">MPFYNTAELRIQHDEALGLLRAEWMGDRSLARLQPALVTLQQLAEVKKITHVQLELNSLPDLSVFDQIWLATHWMPTVLPLPLQQVVLVLGSARVYNVHAIETLLAALRGLIHFDVQFFAQSEAGLHWLVPDPAALARLLAEWQPAHNLPGAERDSFAEYPPACGPPSPLALPT</sequence>